<organism evidence="3 4">
    <name type="scientific">Micromonas commoda (strain RCC299 / NOUM17 / CCMP2709)</name>
    <name type="common">Picoplanktonic green alga</name>
    <dbReference type="NCBI Taxonomy" id="296587"/>
    <lineage>
        <taxon>Eukaryota</taxon>
        <taxon>Viridiplantae</taxon>
        <taxon>Chlorophyta</taxon>
        <taxon>Mamiellophyceae</taxon>
        <taxon>Mamiellales</taxon>
        <taxon>Mamiellaceae</taxon>
        <taxon>Micromonas</taxon>
    </lineage>
</organism>
<reference evidence="3 4" key="1">
    <citation type="journal article" date="2009" name="Science">
        <title>Green evolution and dynamic adaptations revealed by genomes of the marine picoeukaryotes Micromonas.</title>
        <authorList>
            <person name="Worden A.Z."/>
            <person name="Lee J.H."/>
            <person name="Mock T."/>
            <person name="Rouze P."/>
            <person name="Simmons M.P."/>
            <person name="Aerts A.L."/>
            <person name="Allen A.E."/>
            <person name="Cuvelier M.L."/>
            <person name="Derelle E."/>
            <person name="Everett M.V."/>
            <person name="Foulon E."/>
            <person name="Grimwood J."/>
            <person name="Gundlach H."/>
            <person name="Henrissat B."/>
            <person name="Napoli C."/>
            <person name="McDonald S.M."/>
            <person name="Parker M.S."/>
            <person name="Rombauts S."/>
            <person name="Salamov A."/>
            <person name="Von Dassow P."/>
            <person name="Badger J.H."/>
            <person name="Coutinho P.M."/>
            <person name="Demir E."/>
            <person name="Dubchak I."/>
            <person name="Gentemann C."/>
            <person name="Eikrem W."/>
            <person name="Gready J.E."/>
            <person name="John U."/>
            <person name="Lanier W."/>
            <person name="Lindquist E.A."/>
            <person name="Lucas S."/>
            <person name="Mayer K.F."/>
            <person name="Moreau H."/>
            <person name="Not F."/>
            <person name="Otillar R."/>
            <person name="Panaud O."/>
            <person name="Pangilinan J."/>
            <person name="Paulsen I."/>
            <person name="Piegu B."/>
            <person name="Poliakov A."/>
            <person name="Robbens S."/>
            <person name="Schmutz J."/>
            <person name="Toulza E."/>
            <person name="Wyss T."/>
            <person name="Zelensky A."/>
            <person name="Zhou K."/>
            <person name="Armbrust E.V."/>
            <person name="Bhattacharya D."/>
            <person name="Goodenough U.W."/>
            <person name="Van de Peer Y."/>
            <person name="Grigoriev I.V."/>
        </authorList>
    </citation>
    <scope>NUCLEOTIDE SEQUENCE [LARGE SCALE GENOMIC DNA]</scope>
    <source>
        <strain evidence="4">RCC299 / NOUM17</strain>
    </source>
</reference>
<feature type="transmembrane region" description="Helical" evidence="2">
    <location>
        <begin position="375"/>
        <end position="396"/>
    </location>
</feature>
<evidence type="ECO:0000256" key="2">
    <source>
        <dbReference type="SAM" id="Phobius"/>
    </source>
</evidence>
<feature type="compositionally biased region" description="Basic and acidic residues" evidence="1">
    <location>
        <begin position="199"/>
        <end position="210"/>
    </location>
</feature>
<keyword evidence="4" id="KW-1185">Reference proteome</keyword>
<feature type="compositionally biased region" description="Acidic residues" evidence="1">
    <location>
        <begin position="187"/>
        <end position="197"/>
    </location>
</feature>
<feature type="transmembrane region" description="Helical" evidence="2">
    <location>
        <begin position="50"/>
        <end position="69"/>
    </location>
</feature>
<accession>C1E9H4</accession>
<dbReference type="Proteomes" id="UP000002009">
    <property type="component" value="Chromosome 7"/>
</dbReference>
<feature type="region of interest" description="Disordered" evidence="1">
    <location>
        <begin position="178"/>
        <end position="211"/>
    </location>
</feature>
<protein>
    <submittedName>
        <fullName evidence="3">Uncharacterized protein</fullName>
    </submittedName>
</protein>
<name>C1E9H4_MICCC</name>
<dbReference type="OMA" id="TNWKTCK"/>
<dbReference type="EMBL" id="CP001328">
    <property type="protein sequence ID" value="ACO64679.1"/>
    <property type="molecule type" value="Genomic_DNA"/>
</dbReference>
<dbReference type="KEGG" id="mis:MICPUN_59723"/>
<dbReference type="RefSeq" id="XP_002503421.1">
    <property type="nucleotide sequence ID" value="XM_002503375.1"/>
</dbReference>
<keyword evidence="2" id="KW-0472">Membrane</keyword>
<keyword evidence="2" id="KW-1133">Transmembrane helix</keyword>
<sequence length="429" mass="46034">MRRYRSAGEEVMDAAGAWRQPQRPRGRYMRSSGVSREDFIANEERRSRSCAAFALAGGLALIIAGSVIMRRADYGHVKSHLVEEYNKAVDAWTTEHAKTFNATTFEVKFGDTVVPAVFTDAAPAVDGAWGTSHAYEPVAFEVASLLETVAIPDMQAAGMLPDKLPTLGEIKANVRVPASAASGTGGEDGDGDGDTAGEDAGRGDVDDPADHAPYNATAVLEYLMTPRELAVVVKREGGEDDVVPVGSYPLVTRRVSGVNGWKVCKFQRAGYYHRGTCTTYEVTSNLCAKVKLADGTWRLDDTYGGPGCSPRGKWDVPERKRIRAPTQGNAPKLSSVRLTGAGRAVLHDGHDPLFTAMNLTGGSLFFAESAAESSAMATVMLIVGVAMLVPATVLGYPRVRQWVGGGSRGGSRRYRQGRGIERDQFDDVL</sequence>
<proteinExistence type="predicted"/>
<keyword evidence="2" id="KW-0812">Transmembrane</keyword>
<gene>
    <name evidence="3" type="ORF">MICPUN_59723</name>
</gene>
<evidence type="ECO:0000313" key="4">
    <source>
        <dbReference type="Proteomes" id="UP000002009"/>
    </source>
</evidence>
<dbReference type="AlphaFoldDB" id="C1E9H4"/>
<dbReference type="GeneID" id="8245068"/>
<dbReference type="InParanoid" id="C1E9H4"/>
<evidence type="ECO:0000256" key="1">
    <source>
        <dbReference type="SAM" id="MobiDB-lite"/>
    </source>
</evidence>
<evidence type="ECO:0000313" key="3">
    <source>
        <dbReference type="EMBL" id="ACO64679.1"/>
    </source>
</evidence>